<dbReference type="AlphaFoldDB" id="A0A927R3L0"/>
<proteinExistence type="predicted"/>
<protein>
    <submittedName>
        <fullName evidence="1">Uncharacterized protein</fullName>
    </submittedName>
</protein>
<accession>A0A927R3L0</accession>
<comment type="caution">
    <text evidence="1">The sequence shown here is derived from an EMBL/GenBank/DDBJ whole genome shotgun (WGS) entry which is preliminary data.</text>
</comment>
<keyword evidence="2" id="KW-1185">Reference proteome</keyword>
<reference evidence="1" key="1">
    <citation type="submission" date="2020-10" db="EMBL/GenBank/DDBJ databases">
        <title>Sequencing the genomes of 1000 actinobacteria strains.</title>
        <authorList>
            <person name="Klenk H.-P."/>
        </authorList>
    </citation>
    <scope>NUCLEOTIDE SEQUENCE</scope>
    <source>
        <strain evidence="1">DSM 46832</strain>
    </source>
</reference>
<gene>
    <name evidence="1" type="ORF">H4W31_001247</name>
</gene>
<dbReference type="Proteomes" id="UP000649753">
    <property type="component" value="Unassembled WGS sequence"/>
</dbReference>
<dbReference type="EMBL" id="JADBEB010000001">
    <property type="protein sequence ID" value="MBE1485609.1"/>
    <property type="molecule type" value="Genomic_DNA"/>
</dbReference>
<evidence type="ECO:0000313" key="2">
    <source>
        <dbReference type="Proteomes" id="UP000649753"/>
    </source>
</evidence>
<evidence type="ECO:0000313" key="1">
    <source>
        <dbReference type="EMBL" id="MBE1485609.1"/>
    </source>
</evidence>
<organism evidence="1 2">
    <name type="scientific">Plantactinospora soyae</name>
    <dbReference type="NCBI Taxonomy" id="1544732"/>
    <lineage>
        <taxon>Bacteria</taxon>
        <taxon>Bacillati</taxon>
        <taxon>Actinomycetota</taxon>
        <taxon>Actinomycetes</taxon>
        <taxon>Micromonosporales</taxon>
        <taxon>Micromonosporaceae</taxon>
        <taxon>Plantactinospora</taxon>
    </lineage>
</organism>
<name>A0A927R3L0_9ACTN</name>
<sequence>MGNIEYAYLHLFPQGTGRHLKYKGELEDMRGVQKLRGDNFLALLNAVGAERWTVWKRADDLVPPAMWAPIIDRLMPSRPESTWTLILRR</sequence>
<dbReference type="RefSeq" id="WP_192765772.1">
    <property type="nucleotide sequence ID" value="NZ_JADBEB010000001.1"/>
</dbReference>